<dbReference type="Proteomes" id="UP001152885">
    <property type="component" value="Unassembled WGS sequence"/>
</dbReference>
<sequence length="137" mass="15730">MNTILSKLFILIILYYIYKLTMSSSSNPQDNKVDIESFKNLNPDQIMVDVNGKKVPLSRINKPHAVIHPQDHQPQQQNKDASNFPKVESDAKNREDIKEFNQHVLKPDSNKPKVDASSFPKADDDDDLKERAKELNE</sequence>
<feature type="signal peptide" evidence="2">
    <location>
        <begin position="1"/>
        <end position="23"/>
    </location>
</feature>
<feature type="compositionally biased region" description="Basic and acidic residues" evidence="1">
    <location>
        <begin position="87"/>
        <end position="114"/>
    </location>
</feature>
<organism evidence="3 4">
    <name type="scientific">Candida verbasci</name>
    <dbReference type="NCBI Taxonomy" id="1227364"/>
    <lineage>
        <taxon>Eukaryota</taxon>
        <taxon>Fungi</taxon>
        <taxon>Dikarya</taxon>
        <taxon>Ascomycota</taxon>
        <taxon>Saccharomycotina</taxon>
        <taxon>Pichiomycetes</taxon>
        <taxon>Debaryomycetaceae</taxon>
        <taxon>Candida/Lodderomyces clade</taxon>
        <taxon>Candida</taxon>
    </lineage>
</organism>
<dbReference type="AlphaFoldDB" id="A0A9W4TTF9"/>
<feature type="compositionally biased region" description="Basic and acidic residues" evidence="1">
    <location>
        <begin position="128"/>
        <end position="137"/>
    </location>
</feature>
<keyword evidence="4" id="KW-1185">Reference proteome</keyword>
<name>A0A9W4TTF9_9ASCO</name>
<proteinExistence type="predicted"/>
<feature type="chain" id="PRO_5040731486" evidence="2">
    <location>
        <begin position="24"/>
        <end position="137"/>
    </location>
</feature>
<evidence type="ECO:0000313" key="3">
    <source>
        <dbReference type="EMBL" id="CAI5756582.1"/>
    </source>
</evidence>
<protein>
    <submittedName>
        <fullName evidence="3">Uncharacterized protein</fullName>
    </submittedName>
</protein>
<accession>A0A9W4TTF9</accession>
<dbReference type="OrthoDB" id="4082192at2759"/>
<feature type="region of interest" description="Disordered" evidence="1">
    <location>
        <begin position="58"/>
        <end position="137"/>
    </location>
</feature>
<keyword evidence="2" id="KW-0732">Signal</keyword>
<reference evidence="3" key="1">
    <citation type="submission" date="2022-12" db="EMBL/GenBank/DDBJ databases">
        <authorList>
            <person name="Brejova B."/>
        </authorList>
    </citation>
    <scope>NUCLEOTIDE SEQUENCE</scope>
</reference>
<gene>
    <name evidence="3" type="ORF">CANVERA_P1100</name>
</gene>
<evidence type="ECO:0000313" key="4">
    <source>
        <dbReference type="Proteomes" id="UP001152885"/>
    </source>
</evidence>
<evidence type="ECO:0000256" key="1">
    <source>
        <dbReference type="SAM" id="MobiDB-lite"/>
    </source>
</evidence>
<feature type="compositionally biased region" description="Polar residues" evidence="1">
    <location>
        <begin position="72"/>
        <end position="81"/>
    </location>
</feature>
<dbReference type="EMBL" id="CANTUO010000001">
    <property type="protein sequence ID" value="CAI5756582.1"/>
    <property type="molecule type" value="Genomic_DNA"/>
</dbReference>
<comment type="caution">
    <text evidence="3">The sequence shown here is derived from an EMBL/GenBank/DDBJ whole genome shotgun (WGS) entry which is preliminary data.</text>
</comment>
<evidence type="ECO:0000256" key="2">
    <source>
        <dbReference type="SAM" id="SignalP"/>
    </source>
</evidence>